<name>A0A3N1ZVV9_9ACTN</name>
<organism evidence="3 4">
    <name type="scientific">Luteococcus japonicus</name>
    <dbReference type="NCBI Taxonomy" id="33984"/>
    <lineage>
        <taxon>Bacteria</taxon>
        <taxon>Bacillati</taxon>
        <taxon>Actinomycetota</taxon>
        <taxon>Actinomycetes</taxon>
        <taxon>Propionibacteriales</taxon>
        <taxon>Propionibacteriaceae</taxon>
        <taxon>Luteococcus</taxon>
    </lineage>
</organism>
<dbReference type="Gene3D" id="3.40.960.10">
    <property type="entry name" value="VSR Endonuclease"/>
    <property type="match status" value="1"/>
</dbReference>
<protein>
    <submittedName>
        <fullName evidence="3">Very-short-patch-repair endonuclease</fullName>
    </submittedName>
</protein>
<keyword evidence="3" id="KW-0378">Hydrolase</keyword>
<evidence type="ECO:0000313" key="3">
    <source>
        <dbReference type="EMBL" id="ROR54302.1"/>
    </source>
</evidence>
<dbReference type="InterPro" id="IPR011335">
    <property type="entry name" value="Restrct_endonuc-II-like"/>
</dbReference>
<dbReference type="EMBL" id="RKHG01000001">
    <property type="protein sequence ID" value="ROR54302.1"/>
    <property type="molecule type" value="Genomic_DNA"/>
</dbReference>
<keyword evidence="3" id="KW-0540">Nuclease</keyword>
<accession>A0A3N1ZVV9</accession>
<evidence type="ECO:0000313" key="4">
    <source>
        <dbReference type="Proteomes" id="UP000275749"/>
    </source>
</evidence>
<evidence type="ECO:0000259" key="2">
    <source>
        <dbReference type="Pfam" id="PF13338"/>
    </source>
</evidence>
<feature type="domain" description="AbiEi antitoxin N-terminal" evidence="2">
    <location>
        <begin position="5"/>
        <end position="44"/>
    </location>
</feature>
<keyword evidence="3" id="KW-0255">Endonuclease</keyword>
<comment type="caution">
    <text evidence="3">The sequence shown here is derived from an EMBL/GenBank/DDBJ whole genome shotgun (WGS) entry which is preliminary data.</text>
</comment>
<dbReference type="Pfam" id="PF04480">
    <property type="entry name" value="DUF559"/>
    <property type="match status" value="1"/>
</dbReference>
<dbReference type="InterPro" id="IPR007569">
    <property type="entry name" value="DUF559"/>
</dbReference>
<dbReference type="GO" id="GO:0004519">
    <property type="term" value="F:endonuclease activity"/>
    <property type="evidence" value="ECO:0007669"/>
    <property type="project" value="UniProtKB-KW"/>
</dbReference>
<sequence>MESNQFTGGIARTRDLKEQGIDGNLIARAVASGTLERLRPGWYATVGADESVKRAVRSGGALTCASAIAFHGGWDVTAGVLHVRRDHNRTMPLPAGLKRCHALSSRFEVAPAQAVDDLATALSAAWRCLDREDLIVVCDSLVHRKICTVGDIRSAWGWVRGREDSLALIDAAESGTETMVRLRLRAKGVQLKPQVWLRKDTRVDFLVGERLVIEVDSREHHTGEERYQADRRRDLELRSMGYIVVRLTYQQVVHDCPATEQALLAMIRRGDQWWGARRGTKPAA</sequence>
<dbReference type="AlphaFoldDB" id="A0A3N1ZVV9"/>
<dbReference type="Proteomes" id="UP000275749">
    <property type="component" value="Unassembled WGS sequence"/>
</dbReference>
<dbReference type="InterPro" id="IPR025159">
    <property type="entry name" value="AbiEi_N"/>
</dbReference>
<dbReference type="Pfam" id="PF13338">
    <property type="entry name" value="AbiEi_4"/>
    <property type="match status" value="1"/>
</dbReference>
<proteinExistence type="predicted"/>
<dbReference type="RefSeq" id="WP_123575451.1">
    <property type="nucleotide sequence ID" value="NZ_RKHG01000001.1"/>
</dbReference>
<reference evidence="3 4" key="1">
    <citation type="submission" date="2018-11" db="EMBL/GenBank/DDBJ databases">
        <title>Sequencing the genomes of 1000 actinobacteria strains.</title>
        <authorList>
            <person name="Klenk H.-P."/>
        </authorList>
    </citation>
    <scope>NUCLEOTIDE SEQUENCE [LARGE SCALE GENOMIC DNA]</scope>
    <source>
        <strain evidence="3 4">DSM 10546</strain>
    </source>
</reference>
<evidence type="ECO:0000259" key="1">
    <source>
        <dbReference type="Pfam" id="PF04480"/>
    </source>
</evidence>
<dbReference type="SUPFAM" id="SSF52980">
    <property type="entry name" value="Restriction endonuclease-like"/>
    <property type="match status" value="1"/>
</dbReference>
<gene>
    <name evidence="3" type="ORF">EDD41_1500</name>
</gene>
<feature type="domain" description="DUF559" evidence="1">
    <location>
        <begin position="186"/>
        <end position="266"/>
    </location>
</feature>